<dbReference type="Pfam" id="PF13560">
    <property type="entry name" value="HTH_31"/>
    <property type="match status" value="1"/>
</dbReference>
<dbReference type="PROSITE" id="PS50943">
    <property type="entry name" value="HTH_CROC1"/>
    <property type="match status" value="1"/>
</dbReference>
<dbReference type="Gene3D" id="1.10.260.40">
    <property type="entry name" value="lambda repressor-like DNA-binding domains"/>
    <property type="match status" value="1"/>
</dbReference>
<proteinExistence type="predicted"/>
<reference evidence="3" key="1">
    <citation type="submission" date="2022-08" db="EMBL/GenBank/DDBJ databases">
        <authorList>
            <person name="Deng Y."/>
            <person name="Han X.-F."/>
            <person name="Zhang Y.-Q."/>
        </authorList>
    </citation>
    <scope>NUCLEOTIDE SEQUENCE</scope>
    <source>
        <strain evidence="3">CPCC 205716</strain>
    </source>
</reference>
<dbReference type="InterPro" id="IPR014710">
    <property type="entry name" value="RmlC-like_jellyroll"/>
</dbReference>
<dbReference type="InterPro" id="IPR011051">
    <property type="entry name" value="RmlC_Cupin_sf"/>
</dbReference>
<dbReference type="Pfam" id="PF07883">
    <property type="entry name" value="Cupin_2"/>
    <property type="match status" value="1"/>
</dbReference>
<dbReference type="Proteomes" id="UP001165580">
    <property type="component" value="Unassembled WGS sequence"/>
</dbReference>
<keyword evidence="1" id="KW-0238">DNA-binding</keyword>
<evidence type="ECO:0000259" key="2">
    <source>
        <dbReference type="PROSITE" id="PS50943"/>
    </source>
</evidence>
<dbReference type="EMBL" id="JANTEZ010000004">
    <property type="protein sequence ID" value="MCS5715359.1"/>
    <property type="molecule type" value="Genomic_DNA"/>
</dbReference>
<gene>
    <name evidence="3" type="ORF">NVV95_12465</name>
</gene>
<dbReference type="SUPFAM" id="SSF47413">
    <property type="entry name" value="lambda repressor-like DNA-binding domains"/>
    <property type="match status" value="1"/>
</dbReference>
<comment type="caution">
    <text evidence="3">The sequence shown here is derived from an EMBL/GenBank/DDBJ whole genome shotgun (WGS) entry which is preliminary data.</text>
</comment>
<dbReference type="InterPro" id="IPR001387">
    <property type="entry name" value="Cro/C1-type_HTH"/>
</dbReference>
<accession>A0ABT2GGL4</accession>
<evidence type="ECO:0000256" key="1">
    <source>
        <dbReference type="ARBA" id="ARBA00023125"/>
    </source>
</evidence>
<dbReference type="CDD" id="cd02209">
    <property type="entry name" value="cupin_XRE_C"/>
    <property type="match status" value="1"/>
</dbReference>
<name>A0ABT2GGL4_9MICO</name>
<dbReference type="InterPro" id="IPR013096">
    <property type="entry name" value="Cupin_2"/>
</dbReference>
<dbReference type="SMART" id="SM00530">
    <property type="entry name" value="HTH_XRE"/>
    <property type="match status" value="1"/>
</dbReference>
<keyword evidence="4" id="KW-1185">Reference proteome</keyword>
<protein>
    <submittedName>
        <fullName evidence="3">XRE family transcriptional regulator</fullName>
    </submittedName>
</protein>
<dbReference type="RefSeq" id="WP_259486853.1">
    <property type="nucleotide sequence ID" value="NZ_JANTEZ010000004.1"/>
</dbReference>
<dbReference type="PANTHER" id="PTHR46797:SF1">
    <property type="entry name" value="METHYLPHOSPHONATE SYNTHASE"/>
    <property type="match status" value="1"/>
</dbReference>
<dbReference type="Gene3D" id="2.60.120.10">
    <property type="entry name" value="Jelly Rolls"/>
    <property type="match status" value="1"/>
</dbReference>
<dbReference type="CDD" id="cd00093">
    <property type="entry name" value="HTH_XRE"/>
    <property type="match status" value="1"/>
</dbReference>
<evidence type="ECO:0000313" key="3">
    <source>
        <dbReference type="EMBL" id="MCS5715359.1"/>
    </source>
</evidence>
<dbReference type="InterPro" id="IPR010982">
    <property type="entry name" value="Lambda_DNA-bd_dom_sf"/>
</dbReference>
<organism evidence="3 4">
    <name type="scientific">Herbiconiux gentiana</name>
    <dbReference type="NCBI Taxonomy" id="2970912"/>
    <lineage>
        <taxon>Bacteria</taxon>
        <taxon>Bacillati</taxon>
        <taxon>Actinomycetota</taxon>
        <taxon>Actinomycetes</taxon>
        <taxon>Micrococcales</taxon>
        <taxon>Microbacteriaceae</taxon>
        <taxon>Herbiconiux</taxon>
    </lineage>
</organism>
<dbReference type="PANTHER" id="PTHR46797">
    <property type="entry name" value="HTH-TYPE TRANSCRIPTIONAL REGULATOR"/>
    <property type="match status" value="1"/>
</dbReference>
<sequence length="224" mass="24161">MLIGPTHDFATATVSGYCLCDHPTKGPAISTGSVALDEQTERLGARIRSFRQARGLTLVELARLAELSHPFLSQLERGHARPSMLSLERIARALGSSQIELIAAATDDLVPGGVTQRVSLVRSMEGPQGPFGGGEARILVHGDVPFVPMEFRGSNVSVGEFYTHEEDEFLHVVSGRVLVDLADEGSFELGPGDSIHYAGGTLHRWCSAVSAEYHLFIVKERRAG</sequence>
<dbReference type="SUPFAM" id="SSF51182">
    <property type="entry name" value="RmlC-like cupins"/>
    <property type="match status" value="1"/>
</dbReference>
<feature type="domain" description="HTH cro/C1-type" evidence="2">
    <location>
        <begin position="47"/>
        <end position="101"/>
    </location>
</feature>
<evidence type="ECO:0000313" key="4">
    <source>
        <dbReference type="Proteomes" id="UP001165580"/>
    </source>
</evidence>
<dbReference type="InterPro" id="IPR050807">
    <property type="entry name" value="TransReg_Diox_bact_type"/>
</dbReference>